<comment type="caution">
    <text evidence="3">The sequence shown here is derived from an EMBL/GenBank/DDBJ whole genome shotgun (WGS) entry which is preliminary data.</text>
</comment>
<accession>A0A2N3KIZ9</accession>
<sequence length="113" mass="12214">MMRDFIAPIKVAGRFAWLKQWAISLVAWAFVQSQAAAQETSDVFGDMGNMITRADTGIRGNVIIPIITVSVLVLAGAYFVGQSQWAKGFQKQIVIGGLFVALGGGFITYLTTK</sequence>
<evidence type="ECO:0000313" key="3">
    <source>
        <dbReference type="EMBL" id="PKR50443.1"/>
    </source>
</evidence>
<keyword evidence="1" id="KW-1133">Transmembrane helix</keyword>
<proteinExistence type="predicted"/>
<feature type="transmembrane region" description="Helical" evidence="1">
    <location>
        <begin position="93"/>
        <end position="111"/>
    </location>
</feature>
<name>A0A2N3KIZ9_9PROT</name>
<feature type="signal peptide" evidence="2">
    <location>
        <begin position="1"/>
        <end position="37"/>
    </location>
</feature>
<dbReference type="AlphaFoldDB" id="A0A2N3KIZ9"/>
<dbReference type="RefSeq" id="WP_085594416.1">
    <property type="nucleotide sequence ID" value="NZ_NWTK01000017.1"/>
</dbReference>
<feature type="chain" id="PRO_5014807389" description="Conjugal transfer protein TrbC" evidence="2">
    <location>
        <begin position="38"/>
        <end position="113"/>
    </location>
</feature>
<evidence type="ECO:0000313" key="4">
    <source>
        <dbReference type="Proteomes" id="UP000233597"/>
    </source>
</evidence>
<evidence type="ECO:0000256" key="2">
    <source>
        <dbReference type="SAM" id="SignalP"/>
    </source>
</evidence>
<dbReference type="OrthoDB" id="9865592at2"/>
<dbReference type="EMBL" id="NWTK01000017">
    <property type="protein sequence ID" value="PKR50443.1"/>
    <property type="molecule type" value="Genomic_DNA"/>
</dbReference>
<feature type="transmembrane region" description="Helical" evidence="1">
    <location>
        <begin position="61"/>
        <end position="81"/>
    </location>
</feature>
<evidence type="ECO:0000256" key="1">
    <source>
        <dbReference type="SAM" id="Phobius"/>
    </source>
</evidence>
<protein>
    <recommendedName>
        <fullName evidence="5">Conjugal transfer protein TrbC</fullName>
    </recommendedName>
</protein>
<keyword evidence="1" id="KW-0472">Membrane</keyword>
<keyword evidence="1" id="KW-0812">Transmembrane</keyword>
<reference evidence="3 4" key="1">
    <citation type="submission" date="2017-09" db="EMBL/GenBank/DDBJ databases">
        <title>Biodiversity and function of Thalassospira species in the particle-attached aromatic-hydrocarbon-degrading consortia from the surface seawater of the South China Sea.</title>
        <authorList>
            <person name="Dong C."/>
            <person name="Liu R."/>
            <person name="Shao Z."/>
        </authorList>
    </citation>
    <scope>NUCLEOTIDE SEQUENCE [LARGE SCALE GENOMIC DNA]</scope>
    <source>
        <strain evidence="3 4">CSC1P2</strain>
    </source>
</reference>
<organism evidence="3 4">
    <name type="scientific">Thalassospira marina</name>
    <dbReference type="NCBI Taxonomy" id="2048283"/>
    <lineage>
        <taxon>Bacteria</taxon>
        <taxon>Pseudomonadati</taxon>
        <taxon>Pseudomonadota</taxon>
        <taxon>Alphaproteobacteria</taxon>
        <taxon>Rhodospirillales</taxon>
        <taxon>Thalassospiraceae</taxon>
        <taxon>Thalassospira</taxon>
    </lineage>
</organism>
<keyword evidence="2" id="KW-0732">Signal</keyword>
<gene>
    <name evidence="3" type="ORF">COO20_21460</name>
</gene>
<dbReference type="Proteomes" id="UP000233597">
    <property type="component" value="Unassembled WGS sequence"/>
</dbReference>
<evidence type="ECO:0008006" key="5">
    <source>
        <dbReference type="Google" id="ProtNLM"/>
    </source>
</evidence>